<dbReference type="InterPro" id="IPR003728">
    <property type="entry name" value="Ribosome_maturation_RimP"/>
</dbReference>
<dbReference type="HAMAP" id="MF_01077">
    <property type="entry name" value="RimP"/>
    <property type="match status" value="1"/>
</dbReference>
<organism evidence="7 8">
    <name type="scientific">Angustibacter luteus</name>
    <dbReference type="NCBI Taxonomy" id="658456"/>
    <lineage>
        <taxon>Bacteria</taxon>
        <taxon>Bacillati</taxon>
        <taxon>Actinomycetota</taxon>
        <taxon>Actinomycetes</taxon>
        <taxon>Kineosporiales</taxon>
        <taxon>Kineosporiaceae</taxon>
    </lineage>
</organism>
<evidence type="ECO:0000256" key="2">
    <source>
        <dbReference type="ARBA" id="ARBA00022517"/>
    </source>
</evidence>
<dbReference type="Gene3D" id="3.30.300.70">
    <property type="entry name" value="RimP-like superfamily, N-terminal"/>
    <property type="match status" value="1"/>
</dbReference>
<keyword evidence="2 3" id="KW-0690">Ribosome biogenesis</keyword>
<evidence type="ECO:0000259" key="5">
    <source>
        <dbReference type="Pfam" id="PF02576"/>
    </source>
</evidence>
<feature type="region of interest" description="Disordered" evidence="4">
    <location>
        <begin position="164"/>
        <end position="187"/>
    </location>
</feature>
<evidence type="ECO:0000313" key="8">
    <source>
        <dbReference type="Proteomes" id="UP001596189"/>
    </source>
</evidence>
<protein>
    <recommendedName>
        <fullName evidence="3">Ribosome maturation factor RimP</fullName>
    </recommendedName>
</protein>
<keyword evidence="1 3" id="KW-0963">Cytoplasm</keyword>
<feature type="domain" description="Ribosome maturation factor RimP N-terminal" evidence="5">
    <location>
        <begin position="9"/>
        <end position="89"/>
    </location>
</feature>
<dbReference type="PANTHER" id="PTHR33867:SF1">
    <property type="entry name" value="RIBOSOME MATURATION FACTOR RIMP"/>
    <property type="match status" value="1"/>
</dbReference>
<dbReference type="InterPro" id="IPR028989">
    <property type="entry name" value="RimP_N"/>
</dbReference>
<evidence type="ECO:0000256" key="1">
    <source>
        <dbReference type="ARBA" id="ARBA00022490"/>
    </source>
</evidence>
<dbReference type="SUPFAM" id="SSF75420">
    <property type="entry name" value="YhbC-like, N-terminal domain"/>
    <property type="match status" value="1"/>
</dbReference>
<feature type="domain" description="Ribosome maturation factor RimP C-terminal" evidence="6">
    <location>
        <begin position="92"/>
        <end position="159"/>
    </location>
</feature>
<proteinExistence type="inferred from homology"/>
<evidence type="ECO:0000313" key="7">
    <source>
        <dbReference type="EMBL" id="MFC6009418.1"/>
    </source>
</evidence>
<feature type="compositionally biased region" description="Acidic residues" evidence="4">
    <location>
        <begin position="165"/>
        <end position="187"/>
    </location>
</feature>
<dbReference type="InterPro" id="IPR035956">
    <property type="entry name" value="RimP_N_sf"/>
</dbReference>
<dbReference type="Pfam" id="PF17384">
    <property type="entry name" value="DUF150_C"/>
    <property type="match status" value="1"/>
</dbReference>
<reference evidence="8" key="1">
    <citation type="journal article" date="2019" name="Int. J. Syst. Evol. Microbiol.">
        <title>The Global Catalogue of Microorganisms (GCM) 10K type strain sequencing project: providing services to taxonomists for standard genome sequencing and annotation.</title>
        <authorList>
            <consortium name="The Broad Institute Genomics Platform"/>
            <consortium name="The Broad Institute Genome Sequencing Center for Infectious Disease"/>
            <person name="Wu L."/>
            <person name="Ma J."/>
        </authorList>
    </citation>
    <scope>NUCLEOTIDE SEQUENCE [LARGE SCALE GENOMIC DNA]</scope>
    <source>
        <strain evidence="8">KACC 14249</strain>
    </source>
</reference>
<evidence type="ECO:0000259" key="6">
    <source>
        <dbReference type="Pfam" id="PF17384"/>
    </source>
</evidence>
<dbReference type="Proteomes" id="UP001596189">
    <property type="component" value="Unassembled WGS sequence"/>
</dbReference>
<comment type="subcellular location">
    <subcellularLocation>
        <location evidence="3">Cytoplasm</location>
    </subcellularLocation>
</comment>
<dbReference type="RefSeq" id="WP_345717927.1">
    <property type="nucleotide sequence ID" value="NZ_BAABFP010000007.1"/>
</dbReference>
<comment type="function">
    <text evidence="3">Required for maturation of 30S ribosomal subunits.</text>
</comment>
<gene>
    <name evidence="3 7" type="primary">rimP</name>
    <name evidence="7" type="ORF">ACFQDO_19980</name>
</gene>
<dbReference type="InterPro" id="IPR028998">
    <property type="entry name" value="RimP_C"/>
</dbReference>
<dbReference type="Pfam" id="PF02576">
    <property type="entry name" value="RimP_N"/>
    <property type="match status" value="1"/>
</dbReference>
<accession>A0ABW1JL38</accession>
<dbReference type="EMBL" id="JBHSRD010000008">
    <property type="protein sequence ID" value="MFC6009418.1"/>
    <property type="molecule type" value="Genomic_DNA"/>
</dbReference>
<comment type="caution">
    <text evidence="7">The sequence shown here is derived from an EMBL/GenBank/DDBJ whole genome shotgun (WGS) entry which is preliminary data.</text>
</comment>
<dbReference type="NCBIfam" id="NF000930">
    <property type="entry name" value="PRK00092.2-2"/>
    <property type="match status" value="1"/>
</dbReference>
<comment type="similarity">
    <text evidence="3">Belongs to the RimP family.</text>
</comment>
<evidence type="ECO:0000256" key="4">
    <source>
        <dbReference type="SAM" id="MobiDB-lite"/>
    </source>
</evidence>
<dbReference type="PANTHER" id="PTHR33867">
    <property type="entry name" value="RIBOSOME MATURATION FACTOR RIMP"/>
    <property type="match status" value="1"/>
</dbReference>
<sequence>MADSVRQTLEPVVQGLGLALEEVSVSSAGSRRVLRVVLDSPDPTDGRPAQSPTLDSVAEASRGISAVLDSGDVMGQAPYVLEVSTPGVDRPLTLPRHFARNLQRLVEVTLTDGSSVSGRVSEVGESLALEVAGAKKGSPTKSRTLAWEEVARGQVQVEFRRLDDAAEDAVDDGADGADDAVDDEDGE</sequence>
<evidence type="ECO:0000256" key="3">
    <source>
        <dbReference type="HAMAP-Rule" id="MF_01077"/>
    </source>
</evidence>
<name>A0ABW1JL38_9ACTN</name>
<dbReference type="CDD" id="cd01734">
    <property type="entry name" value="YlxS_C"/>
    <property type="match status" value="1"/>
</dbReference>
<keyword evidence="8" id="KW-1185">Reference proteome</keyword>